<dbReference type="Gene3D" id="3.90.25.10">
    <property type="entry name" value="UDP-galactose 4-epimerase, domain 1"/>
    <property type="match status" value="1"/>
</dbReference>
<name>A0A1L9T956_9EURO</name>
<dbReference type="RefSeq" id="XP_040699727.1">
    <property type="nucleotide sequence ID" value="XM_040845842.1"/>
</dbReference>
<dbReference type="EMBL" id="KV878591">
    <property type="protein sequence ID" value="OJJ55921.1"/>
    <property type="molecule type" value="Genomic_DNA"/>
</dbReference>
<dbReference type="AlphaFoldDB" id="A0A1L9T956"/>
<evidence type="ECO:0008006" key="3">
    <source>
        <dbReference type="Google" id="ProtNLM"/>
    </source>
</evidence>
<proteinExistence type="predicted"/>
<accession>A0A1L9T956</accession>
<sequence length="137" mass="16039">MKVHVYSVIYTRDQVYGVLERLSGEKVPREYISEDEINTRIEKARVALNQNPEDISALTTFTVSQLFRSWGMRGENTPEYAVYLGYLSDKDLYPDFAPISDSRTMLGRFLKGRLEESTRPRNNGMFLKWQQYCCFQC</sequence>
<organism evidence="1 2">
    <name type="scientific">Aspergillus sydowii CBS 593.65</name>
    <dbReference type="NCBI Taxonomy" id="1036612"/>
    <lineage>
        <taxon>Eukaryota</taxon>
        <taxon>Fungi</taxon>
        <taxon>Dikarya</taxon>
        <taxon>Ascomycota</taxon>
        <taxon>Pezizomycotina</taxon>
        <taxon>Eurotiomycetes</taxon>
        <taxon>Eurotiomycetidae</taxon>
        <taxon>Eurotiales</taxon>
        <taxon>Aspergillaceae</taxon>
        <taxon>Aspergillus</taxon>
        <taxon>Aspergillus subgen. Nidulantes</taxon>
    </lineage>
</organism>
<dbReference type="STRING" id="1036612.A0A1L9T956"/>
<reference evidence="2" key="1">
    <citation type="journal article" date="2017" name="Genome Biol.">
        <title>Comparative genomics reveals high biological diversity and specific adaptations in the industrially and medically important fungal genus Aspergillus.</title>
        <authorList>
            <person name="de Vries R.P."/>
            <person name="Riley R."/>
            <person name="Wiebenga A."/>
            <person name="Aguilar-Osorio G."/>
            <person name="Amillis S."/>
            <person name="Uchima C.A."/>
            <person name="Anderluh G."/>
            <person name="Asadollahi M."/>
            <person name="Askin M."/>
            <person name="Barry K."/>
            <person name="Battaglia E."/>
            <person name="Bayram O."/>
            <person name="Benocci T."/>
            <person name="Braus-Stromeyer S.A."/>
            <person name="Caldana C."/>
            <person name="Canovas D."/>
            <person name="Cerqueira G.C."/>
            <person name="Chen F."/>
            <person name="Chen W."/>
            <person name="Choi C."/>
            <person name="Clum A."/>
            <person name="Dos Santos R.A."/>
            <person name="Damasio A.R."/>
            <person name="Diallinas G."/>
            <person name="Emri T."/>
            <person name="Fekete E."/>
            <person name="Flipphi M."/>
            <person name="Freyberg S."/>
            <person name="Gallo A."/>
            <person name="Gournas C."/>
            <person name="Habgood R."/>
            <person name="Hainaut M."/>
            <person name="Harispe M.L."/>
            <person name="Henrissat B."/>
            <person name="Hilden K.S."/>
            <person name="Hope R."/>
            <person name="Hossain A."/>
            <person name="Karabika E."/>
            <person name="Karaffa L."/>
            <person name="Karanyi Z."/>
            <person name="Krasevec N."/>
            <person name="Kuo A."/>
            <person name="Kusch H."/>
            <person name="LaButti K."/>
            <person name="Lagendijk E.L."/>
            <person name="Lapidus A."/>
            <person name="Levasseur A."/>
            <person name="Lindquist E."/>
            <person name="Lipzen A."/>
            <person name="Logrieco A.F."/>
            <person name="MacCabe A."/>
            <person name="Maekelae M.R."/>
            <person name="Malavazi I."/>
            <person name="Melin P."/>
            <person name="Meyer V."/>
            <person name="Mielnichuk N."/>
            <person name="Miskei M."/>
            <person name="Molnar A.P."/>
            <person name="Mule G."/>
            <person name="Ngan C.Y."/>
            <person name="Orejas M."/>
            <person name="Orosz E."/>
            <person name="Ouedraogo J.P."/>
            <person name="Overkamp K.M."/>
            <person name="Park H.-S."/>
            <person name="Perrone G."/>
            <person name="Piumi F."/>
            <person name="Punt P.J."/>
            <person name="Ram A.F."/>
            <person name="Ramon A."/>
            <person name="Rauscher S."/>
            <person name="Record E."/>
            <person name="Riano-Pachon D.M."/>
            <person name="Robert V."/>
            <person name="Roehrig J."/>
            <person name="Ruller R."/>
            <person name="Salamov A."/>
            <person name="Salih N.S."/>
            <person name="Samson R.A."/>
            <person name="Sandor E."/>
            <person name="Sanguinetti M."/>
            <person name="Schuetze T."/>
            <person name="Sepcic K."/>
            <person name="Shelest E."/>
            <person name="Sherlock G."/>
            <person name="Sophianopoulou V."/>
            <person name="Squina F.M."/>
            <person name="Sun H."/>
            <person name="Susca A."/>
            <person name="Todd R.B."/>
            <person name="Tsang A."/>
            <person name="Unkles S.E."/>
            <person name="van de Wiele N."/>
            <person name="van Rossen-Uffink D."/>
            <person name="Oliveira J.V."/>
            <person name="Vesth T.C."/>
            <person name="Visser J."/>
            <person name="Yu J.-H."/>
            <person name="Zhou M."/>
            <person name="Andersen M.R."/>
            <person name="Archer D.B."/>
            <person name="Baker S.E."/>
            <person name="Benoit I."/>
            <person name="Brakhage A.A."/>
            <person name="Braus G.H."/>
            <person name="Fischer R."/>
            <person name="Frisvad J.C."/>
            <person name="Goldman G.H."/>
            <person name="Houbraken J."/>
            <person name="Oakley B."/>
            <person name="Pocsi I."/>
            <person name="Scazzocchio C."/>
            <person name="Seiboth B."/>
            <person name="vanKuyk P.A."/>
            <person name="Wortman J."/>
            <person name="Dyer P.S."/>
            <person name="Grigoriev I.V."/>
        </authorList>
    </citation>
    <scope>NUCLEOTIDE SEQUENCE [LARGE SCALE GENOMIC DNA]</scope>
    <source>
        <strain evidence="2">CBS 593.65</strain>
    </source>
</reference>
<dbReference type="Gene3D" id="3.40.50.720">
    <property type="entry name" value="NAD(P)-binding Rossmann-like Domain"/>
    <property type="match status" value="1"/>
</dbReference>
<keyword evidence="2" id="KW-1185">Reference proteome</keyword>
<dbReference type="GeneID" id="63761915"/>
<protein>
    <recommendedName>
        <fullName evidence="3">NmrA-like domain-containing protein</fullName>
    </recommendedName>
</protein>
<gene>
    <name evidence="1" type="ORF">ASPSYDRAFT_391773</name>
</gene>
<evidence type="ECO:0000313" key="1">
    <source>
        <dbReference type="EMBL" id="OJJ55921.1"/>
    </source>
</evidence>
<dbReference type="Proteomes" id="UP000184356">
    <property type="component" value="Unassembled WGS sequence"/>
</dbReference>
<dbReference type="OrthoDB" id="419598at2759"/>
<dbReference type="VEuPathDB" id="FungiDB:ASPSYDRAFT_391773"/>
<evidence type="ECO:0000313" key="2">
    <source>
        <dbReference type="Proteomes" id="UP000184356"/>
    </source>
</evidence>